<dbReference type="Proteomes" id="UP000240883">
    <property type="component" value="Unassembled WGS sequence"/>
</dbReference>
<sequence length="700" mass="75870">MLPVGRPPRTRDRRGLACLPLAEVIASATEVIKLQRDEAVPESSSSDPNTATSVNMFKKKPNIKPLSPLKSSDRRRTADQIISDFGIEVPVDPNADPEDKAASTAGLTALRKTLLPENALSARFTTTAGPDLKQVSGTVYAGSHEGTDGELRILWVKYEEKMYPTVYTLWHNPRIVPLLYTPLFVVEKLQGGADLMTPGLQRGPPFPKKATKGAIVAIASLEQPTVPMAVGTCEIDVSSLAKVQGQKGHAVNTFHWAGDELWSWSPTGKTGSEPPGMLEGWDEQDHVDAELATQTAAVGLEGQDEGGVSLETDPTARSEAERAQGVEGENAPVNKDFIDVVDDKELTTKEIDAAFKDAFLYGVRHHMNQNKDQPTYGLDFPLSQSNVMSLLVQPFLPTYTPARTASLHIKKTSWKNIKKFIKYLDKQKIVKSKDRDGNEVVILDIDFKDRQVEAFVPYRLPKKDAPVGASAGGKPAAPLSGESSVGQKLKLVSLLRPKEKVAPILNAAKADPRGLYTPAELKQILASYIETEHLISPQNKRLVKINPQIADALLGQSAADNAALASGSMARDALADRIVAAASPFHAILRNDGDVSDSKPKAGAPPKVQITIETRSGNKTVTKVSGVEPFYIAPQPLADELRKTCAGSTSVDRLQGSSPKNPVMEVMVQGPQKDAIIKALEKRGVNKNWVEIIDKTKKKK</sequence>
<feature type="compositionally biased region" description="Polar residues" evidence="1">
    <location>
        <begin position="42"/>
        <end position="55"/>
    </location>
</feature>
<evidence type="ECO:0000259" key="2">
    <source>
        <dbReference type="PROSITE" id="PS50296"/>
    </source>
</evidence>
<dbReference type="Pfam" id="PF01253">
    <property type="entry name" value="SUI1"/>
    <property type="match status" value="1"/>
</dbReference>
<gene>
    <name evidence="3" type="ORF">BS50DRAFT_351083</name>
</gene>
<protein>
    <recommendedName>
        <fullName evidence="2">SUI1 domain-containing protein</fullName>
    </recommendedName>
</protein>
<dbReference type="InterPro" id="IPR039757">
    <property type="entry name" value="EIF2D"/>
</dbReference>
<dbReference type="AlphaFoldDB" id="A0A2T2NRI1"/>
<dbReference type="InterPro" id="IPR036885">
    <property type="entry name" value="SWIB_MDM2_dom_sf"/>
</dbReference>
<dbReference type="InterPro" id="IPR057429">
    <property type="entry name" value="WH_eIF2D"/>
</dbReference>
<dbReference type="PROSITE" id="PS50890">
    <property type="entry name" value="PUA"/>
    <property type="match status" value="1"/>
</dbReference>
<accession>A0A2T2NRI1</accession>
<feature type="region of interest" description="Disordered" evidence="1">
    <location>
        <begin position="36"/>
        <end position="76"/>
    </location>
</feature>
<dbReference type="SUPFAM" id="SSF47592">
    <property type="entry name" value="SWIB/MDM2 domain"/>
    <property type="match status" value="1"/>
</dbReference>
<dbReference type="Gene3D" id="3.10.400.20">
    <property type="match status" value="1"/>
</dbReference>
<evidence type="ECO:0000256" key="1">
    <source>
        <dbReference type="SAM" id="MobiDB-lite"/>
    </source>
</evidence>
<dbReference type="GO" id="GO:0003743">
    <property type="term" value="F:translation initiation factor activity"/>
    <property type="evidence" value="ECO:0007669"/>
    <property type="project" value="InterPro"/>
</dbReference>
<evidence type="ECO:0000313" key="4">
    <source>
        <dbReference type="Proteomes" id="UP000240883"/>
    </source>
</evidence>
<dbReference type="SUPFAM" id="SSF55159">
    <property type="entry name" value="eIF1-like"/>
    <property type="match status" value="1"/>
</dbReference>
<dbReference type="EMBL" id="KZ678134">
    <property type="protein sequence ID" value="PSN67876.1"/>
    <property type="molecule type" value="Genomic_DNA"/>
</dbReference>
<proteinExistence type="predicted"/>
<dbReference type="STRING" id="1448308.A0A2T2NRI1"/>
<keyword evidence="4" id="KW-1185">Reference proteome</keyword>
<dbReference type="InterPro" id="IPR058886">
    <property type="entry name" value="SWIB_eIF2D"/>
</dbReference>
<dbReference type="CDD" id="cd11608">
    <property type="entry name" value="eIF2D_C"/>
    <property type="match status" value="1"/>
</dbReference>
<dbReference type="PANTHER" id="PTHR12217">
    <property type="entry name" value="EUKARYOTIC TRANSLATION INITIATION FACTOR 2D"/>
    <property type="match status" value="1"/>
</dbReference>
<dbReference type="InterPro" id="IPR048248">
    <property type="entry name" value="PUA_eIF2d-like"/>
</dbReference>
<dbReference type="InterPro" id="IPR039759">
    <property type="entry name" value="eIF2D_SUI1"/>
</dbReference>
<organism evidence="3 4">
    <name type="scientific">Corynespora cassiicola Philippines</name>
    <dbReference type="NCBI Taxonomy" id="1448308"/>
    <lineage>
        <taxon>Eukaryota</taxon>
        <taxon>Fungi</taxon>
        <taxon>Dikarya</taxon>
        <taxon>Ascomycota</taxon>
        <taxon>Pezizomycotina</taxon>
        <taxon>Dothideomycetes</taxon>
        <taxon>Pleosporomycetidae</taxon>
        <taxon>Pleosporales</taxon>
        <taxon>Corynesporascaceae</taxon>
        <taxon>Corynespora</taxon>
    </lineage>
</organism>
<dbReference type="PANTHER" id="PTHR12217:SF4">
    <property type="entry name" value="EUKARYOTIC TRANSLATION INITIATION FACTOR 2D"/>
    <property type="match status" value="1"/>
</dbReference>
<dbReference type="CDD" id="cd21156">
    <property type="entry name" value="PUA_eIF2d-like"/>
    <property type="match status" value="1"/>
</dbReference>
<dbReference type="InterPro" id="IPR036877">
    <property type="entry name" value="SUI1_dom_sf"/>
</dbReference>
<name>A0A2T2NRI1_CORCC</name>
<dbReference type="SUPFAM" id="SSF88697">
    <property type="entry name" value="PUA domain-like"/>
    <property type="match status" value="1"/>
</dbReference>
<dbReference type="Pfam" id="PF25304">
    <property type="entry name" value="WHD_eIF2D"/>
    <property type="match status" value="1"/>
</dbReference>
<dbReference type="Pfam" id="PF26291">
    <property type="entry name" value="SWIB_eIF2D"/>
    <property type="match status" value="1"/>
</dbReference>
<dbReference type="FunFam" id="3.30.780.10:FF:000008">
    <property type="entry name" value="eukaryotic translation initiation factor 2D"/>
    <property type="match status" value="1"/>
</dbReference>
<dbReference type="OrthoDB" id="199771at2759"/>
<dbReference type="InterPro" id="IPR001950">
    <property type="entry name" value="SUI1"/>
</dbReference>
<dbReference type="PROSITE" id="PS50296">
    <property type="entry name" value="SUI1"/>
    <property type="match status" value="1"/>
</dbReference>
<dbReference type="InterPro" id="IPR015947">
    <property type="entry name" value="PUA-like_sf"/>
</dbReference>
<dbReference type="GO" id="GO:0001731">
    <property type="term" value="P:formation of translation preinitiation complex"/>
    <property type="evidence" value="ECO:0007669"/>
    <property type="project" value="InterPro"/>
</dbReference>
<feature type="domain" description="SUI1" evidence="2">
    <location>
        <begin position="608"/>
        <end position="684"/>
    </location>
</feature>
<evidence type="ECO:0000313" key="3">
    <source>
        <dbReference type="EMBL" id="PSN67876.1"/>
    </source>
</evidence>
<reference evidence="3 4" key="1">
    <citation type="journal article" date="2018" name="Front. Microbiol.">
        <title>Genome-Wide Analysis of Corynespora cassiicola Leaf Fall Disease Putative Effectors.</title>
        <authorList>
            <person name="Lopez D."/>
            <person name="Ribeiro S."/>
            <person name="Label P."/>
            <person name="Fumanal B."/>
            <person name="Venisse J.S."/>
            <person name="Kohler A."/>
            <person name="de Oliveira R.R."/>
            <person name="Labutti K."/>
            <person name="Lipzen A."/>
            <person name="Lail K."/>
            <person name="Bauer D."/>
            <person name="Ohm R.A."/>
            <person name="Barry K.W."/>
            <person name="Spatafora J."/>
            <person name="Grigoriev I.V."/>
            <person name="Martin F.M."/>
            <person name="Pujade-Renaud V."/>
        </authorList>
    </citation>
    <scope>NUCLEOTIDE SEQUENCE [LARGE SCALE GENOMIC DNA]</scope>
    <source>
        <strain evidence="3 4">Philippines</strain>
    </source>
</reference>
<dbReference type="Pfam" id="PF26292">
    <property type="entry name" value="PUA_elF2D"/>
    <property type="match status" value="1"/>
</dbReference>
<dbReference type="Gene3D" id="3.30.780.10">
    <property type="entry name" value="SUI1-like domain"/>
    <property type="match status" value="1"/>
</dbReference>